<proteinExistence type="predicted"/>
<evidence type="ECO:0000313" key="1">
    <source>
        <dbReference type="EMBL" id="CAG9121700.1"/>
    </source>
</evidence>
<dbReference type="AlphaFoldDB" id="A0A8S4F4X6"/>
<reference evidence="1" key="1">
    <citation type="submission" date="2020-11" db="EMBL/GenBank/DDBJ databases">
        <authorList>
            <person name="Whiteford S."/>
        </authorList>
    </citation>
    <scope>NUCLEOTIDE SEQUENCE</scope>
</reference>
<comment type="caution">
    <text evidence="1">The sequence shown here is derived from an EMBL/GenBank/DDBJ whole genome shotgun (WGS) entry which is preliminary data.</text>
</comment>
<organism evidence="1 2">
    <name type="scientific">Plutella xylostella</name>
    <name type="common">Diamondback moth</name>
    <name type="synonym">Plutella maculipennis</name>
    <dbReference type="NCBI Taxonomy" id="51655"/>
    <lineage>
        <taxon>Eukaryota</taxon>
        <taxon>Metazoa</taxon>
        <taxon>Ecdysozoa</taxon>
        <taxon>Arthropoda</taxon>
        <taxon>Hexapoda</taxon>
        <taxon>Insecta</taxon>
        <taxon>Pterygota</taxon>
        <taxon>Neoptera</taxon>
        <taxon>Endopterygota</taxon>
        <taxon>Lepidoptera</taxon>
        <taxon>Glossata</taxon>
        <taxon>Ditrysia</taxon>
        <taxon>Yponomeutoidea</taxon>
        <taxon>Plutellidae</taxon>
        <taxon>Plutella</taxon>
    </lineage>
</organism>
<accession>A0A8S4F4X6</accession>
<gene>
    <name evidence="1" type="ORF">PLXY2_LOCUS7454</name>
</gene>
<dbReference type="EMBL" id="CAJHNJ030000025">
    <property type="protein sequence ID" value="CAG9121700.1"/>
    <property type="molecule type" value="Genomic_DNA"/>
</dbReference>
<protein>
    <submittedName>
        <fullName evidence="1">(diamondback moth) hypothetical protein</fullName>
    </submittedName>
</protein>
<keyword evidence="2" id="KW-1185">Reference proteome</keyword>
<name>A0A8S4F4X6_PLUXY</name>
<sequence length="73" mass="8233">MACSHNGGCRYLSRSGFICFIPPGISVYAHRRSAPAKKPVGKPRTKQPKKVKFISRVQWHAVGRVTMLTIEMY</sequence>
<evidence type="ECO:0000313" key="2">
    <source>
        <dbReference type="Proteomes" id="UP000653454"/>
    </source>
</evidence>
<dbReference type="Proteomes" id="UP000653454">
    <property type="component" value="Unassembled WGS sequence"/>
</dbReference>